<dbReference type="Gene3D" id="1.10.1760.20">
    <property type="match status" value="1"/>
</dbReference>
<dbReference type="Proteomes" id="UP000009072">
    <property type="component" value="Chromosome"/>
</dbReference>
<keyword evidence="3" id="KW-1185">Reference proteome</keyword>
<organism evidence="2 3">
    <name type="scientific">Mycoplasma mobile (strain ATCC 43663 / 163K / NCTC 11711)</name>
    <name type="common">Mesomycoplasma mobile</name>
    <dbReference type="NCBI Taxonomy" id="267748"/>
    <lineage>
        <taxon>Bacteria</taxon>
        <taxon>Bacillati</taxon>
        <taxon>Mycoplasmatota</taxon>
        <taxon>Mycoplasmoidales</taxon>
        <taxon>Metamycoplasmataceae</taxon>
        <taxon>Mesomycoplasma</taxon>
    </lineage>
</organism>
<dbReference type="eggNOG" id="COG4720">
    <property type="taxonomic scope" value="Bacteria"/>
</dbReference>
<accession>Q6KID4</accession>
<feature type="transmembrane region" description="Helical" evidence="1">
    <location>
        <begin position="169"/>
        <end position="189"/>
    </location>
</feature>
<evidence type="ECO:0000313" key="2">
    <source>
        <dbReference type="EMBL" id="AAT27642.1"/>
    </source>
</evidence>
<feature type="transmembrane region" description="Helical" evidence="1">
    <location>
        <begin position="12"/>
        <end position="32"/>
    </location>
</feature>
<dbReference type="HOGENOM" id="CLU_071807_0_0_14"/>
<dbReference type="STRING" id="267748.MMOB1560"/>
<dbReference type="AlphaFoldDB" id="Q6KID4"/>
<keyword evidence="1" id="KW-1133">Transmembrane helix</keyword>
<feature type="transmembrane region" description="Helical" evidence="1">
    <location>
        <begin position="209"/>
        <end position="229"/>
    </location>
</feature>
<dbReference type="RefSeq" id="WP_011264676.1">
    <property type="nucleotide sequence ID" value="NC_006908.1"/>
</dbReference>
<feature type="transmembrane region" description="Helical" evidence="1">
    <location>
        <begin position="53"/>
        <end position="74"/>
    </location>
</feature>
<dbReference type="EMBL" id="AE017308">
    <property type="protein sequence ID" value="AAT27642.1"/>
    <property type="molecule type" value="Genomic_DNA"/>
</dbReference>
<gene>
    <name evidence="2" type="ordered locus">MMOB1560</name>
</gene>
<evidence type="ECO:0000313" key="3">
    <source>
        <dbReference type="Proteomes" id="UP000009072"/>
    </source>
</evidence>
<sequence>MNKWTNKKISFISVLIATSVAFTIIGAGALAITSLPNIKLSFAGLPVKITGYLFGPLIGFITGFLADLLSFLFIPSFYNPLYSFGLALTGAIPGIVAWFYFKFGKNLFSKETKIQRYTNKIIFYKNFIWFNENKEEIKTIEKYNFLINKYEKKIILLQKAEYSNSILNFNWISSFIIISILLIAIVTLITNLPDRFFDSPIFFRTRPSFYLFSILGLAIMIVFISYMRFNSKPKTFLNIVPIIIFSALIEFSTIAVIAYADSITLGIDFQISLIGTLLLSPIKIWGNLIIILITYNIIAPLIKNKQSNGWV</sequence>
<feature type="transmembrane region" description="Helical" evidence="1">
    <location>
        <begin position="236"/>
        <end position="259"/>
    </location>
</feature>
<feature type="transmembrane region" description="Helical" evidence="1">
    <location>
        <begin position="80"/>
        <end position="101"/>
    </location>
</feature>
<feature type="transmembrane region" description="Helical" evidence="1">
    <location>
        <begin position="271"/>
        <end position="298"/>
    </location>
</feature>
<evidence type="ECO:0000256" key="1">
    <source>
        <dbReference type="SAM" id="Phobius"/>
    </source>
</evidence>
<reference evidence="2 3" key="1">
    <citation type="journal article" date="2004" name="Genome Res.">
        <title>The complete genome and proteome of Mycoplasma mobile.</title>
        <authorList>
            <person name="Jaffe J.D."/>
            <person name="Stange-Thomann N."/>
            <person name="Smith C."/>
            <person name="DeCaprio D."/>
            <person name="Fisher S."/>
            <person name="Butler J."/>
            <person name="Calvo S."/>
            <person name="Elkins T."/>
            <person name="FitzGerald M.G."/>
            <person name="Hafez N."/>
            <person name="Kodira C.D."/>
            <person name="Major J."/>
            <person name="Wang S."/>
            <person name="Wilkinson J."/>
            <person name="Nicol R."/>
            <person name="Nusbaum C."/>
            <person name="Birren B."/>
            <person name="Berg H.C."/>
            <person name="Church G.M."/>
        </authorList>
    </citation>
    <scope>NUCLEOTIDE SEQUENCE [LARGE SCALE GENOMIC DNA]</scope>
    <source>
        <strain evidence="3">ATCC 43663 / 163K / NCTC 11711</strain>
    </source>
</reference>
<dbReference type="KEGG" id="mmo:MMOB1560"/>
<keyword evidence="1" id="KW-0472">Membrane</keyword>
<name>Q6KID4_MYCM1</name>
<protein>
    <submittedName>
        <fullName evidence="2">Conserved hypothetical membrane protein</fullName>
    </submittedName>
</protein>
<dbReference type="OrthoDB" id="397639at2"/>
<proteinExistence type="predicted"/>
<keyword evidence="1" id="KW-0812">Transmembrane</keyword>